<dbReference type="GO" id="GO:0008270">
    <property type="term" value="F:zinc ion binding"/>
    <property type="evidence" value="ECO:0007669"/>
    <property type="project" value="UniProtKB-KW"/>
</dbReference>
<dbReference type="FunFam" id="3.30.160.60:FF:002343">
    <property type="entry name" value="Zinc finger protein 33A"/>
    <property type="match status" value="1"/>
</dbReference>
<organism evidence="12 13">
    <name type="scientific">Lasius platythorax</name>
    <dbReference type="NCBI Taxonomy" id="488582"/>
    <lineage>
        <taxon>Eukaryota</taxon>
        <taxon>Metazoa</taxon>
        <taxon>Ecdysozoa</taxon>
        <taxon>Arthropoda</taxon>
        <taxon>Hexapoda</taxon>
        <taxon>Insecta</taxon>
        <taxon>Pterygota</taxon>
        <taxon>Neoptera</taxon>
        <taxon>Endopterygota</taxon>
        <taxon>Hymenoptera</taxon>
        <taxon>Apocrita</taxon>
        <taxon>Aculeata</taxon>
        <taxon>Formicoidea</taxon>
        <taxon>Formicidae</taxon>
        <taxon>Formicinae</taxon>
        <taxon>Lasius</taxon>
        <taxon>Lasius</taxon>
    </lineage>
</organism>
<keyword evidence="6" id="KW-0805">Transcription regulation</keyword>
<evidence type="ECO:0000313" key="12">
    <source>
        <dbReference type="EMBL" id="CAL1683496.1"/>
    </source>
</evidence>
<evidence type="ECO:0000256" key="10">
    <source>
        <dbReference type="SAM" id="MobiDB-lite"/>
    </source>
</evidence>
<sequence length="507" mass="56966">MDCSMALSYLQGTQIYAGFLINQHLSMMQDAEQQQPFNNNVSLYPESMTRSVARLSVLNQDFLATQALINAGLPPLHVTSLAAASSFFNQNIFANPRDWRRQQSAGSPPPSSVHLSPVVSPALSTSSNSTSQRISITAVNNDDDDDNNHNNNNNNVPGSKKGGRKKRKPTPVNQTQPLNPEPTVDQQSALQGVAELNIEPSPTPTVGSETGSPTVSPETGEKKNKKQNFICNVCKRGFGYKHVLQNHERTHTGEKPFQCPVCRKRFTRDHHLKTHMRLHTGEKPYCCKFCQRRFVQVANLRRHVRVHTGERPYLCRHCNNRFSDSNQLKAHVMVHNGEKPYECETCHGRFRRRHHLHQHRCNGEGNGGDEAQEFETDENDDIDIDGEDHEEPENISHSAQEILRRTTRHPLPSPIVDIAAQMLNLPGPSNAQPGPSIVLPEQTEPEDLSMSRSRRHYSNSSNDSSLSHSLSKDSSPEQEDEKYEASLFLRHTRAASRLSSRQPRSNP</sequence>
<dbReference type="FunFam" id="3.30.160.60:FF:000630">
    <property type="entry name" value="Zinc finger protein 180"/>
    <property type="match status" value="1"/>
</dbReference>
<keyword evidence="2" id="KW-0479">Metal-binding</keyword>
<evidence type="ECO:0000256" key="5">
    <source>
        <dbReference type="ARBA" id="ARBA00022833"/>
    </source>
</evidence>
<dbReference type="GO" id="GO:0022008">
    <property type="term" value="P:neurogenesis"/>
    <property type="evidence" value="ECO:0007669"/>
    <property type="project" value="TreeGrafter"/>
</dbReference>
<feature type="compositionally biased region" description="Polar residues" evidence="10">
    <location>
        <begin position="204"/>
        <end position="217"/>
    </location>
</feature>
<gene>
    <name evidence="12" type="ORF">LPLAT_LOCUS9203</name>
</gene>
<dbReference type="PROSITE" id="PS50157">
    <property type="entry name" value="ZINC_FINGER_C2H2_2"/>
    <property type="match status" value="4"/>
</dbReference>
<dbReference type="PANTHER" id="PTHR16515:SF20">
    <property type="entry name" value="PR DOMAIN ZINC FINGER PROTEIN 12"/>
    <property type="match status" value="1"/>
</dbReference>
<protein>
    <recommendedName>
        <fullName evidence="11">C2H2-type domain-containing protein</fullName>
    </recommendedName>
</protein>
<dbReference type="SUPFAM" id="SSF57667">
    <property type="entry name" value="beta-beta-alpha zinc fingers"/>
    <property type="match status" value="3"/>
</dbReference>
<dbReference type="Proteomes" id="UP001497644">
    <property type="component" value="Chromosome 4"/>
</dbReference>
<dbReference type="GO" id="GO:0005634">
    <property type="term" value="C:nucleus"/>
    <property type="evidence" value="ECO:0007669"/>
    <property type="project" value="UniProtKB-SubCell"/>
</dbReference>
<proteinExistence type="predicted"/>
<dbReference type="EMBL" id="OZ034827">
    <property type="protein sequence ID" value="CAL1683496.1"/>
    <property type="molecule type" value="Genomic_DNA"/>
</dbReference>
<dbReference type="PROSITE" id="PS00028">
    <property type="entry name" value="ZINC_FINGER_C2H2_1"/>
    <property type="match status" value="4"/>
</dbReference>
<evidence type="ECO:0000256" key="3">
    <source>
        <dbReference type="ARBA" id="ARBA00022737"/>
    </source>
</evidence>
<keyword evidence="3" id="KW-0677">Repeat</keyword>
<dbReference type="InterPro" id="IPR050331">
    <property type="entry name" value="Zinc_finger"/>
</dbReference>
<keyword evidence="4 9" id="KW-0863">Zinc-finger</keyword>
<evidence type="ECO:0000256" key="6">
    <source>
        <dbReference type="ARBA" id="ARBA00023015"/>
    </source>
</evidence>
<feature type="domain" description="C2H2-type" evidence="11">
    <location>
        <begin position="285"/>
        <end position="312"/>
    </location>
</feature>
<evidence type="ECO:0000313" key="13">
    <source>
        <dbReference type="Proteomes" id="UP001497644"/>
    </source>
</evidence>
<feature type="compositionally biased region" description="Polar residues" evidence="10">
    <location>
        <begin position="497"/>
        <end position="507"/>
    </location>
</feature>
<evidence type="ECO:0000256" key="7">
    <source>
        <dbReference type="ARBA" id="ARBA00023163"/>
    </source>
</evidence>
<dbReference type="AlphaFoldDB" id="A0AAV2NSX7"/>
<dbReference type="InterPro" id="IPR036236">
    <property type="entry name" value="Znf_C2H2_sf"/>
</dbReference>
<dbReference type="GO" id="GO:0006357">
    <property type="term" value="P:regulation of transcription by RNA polymerase II"/>
    <property type="evidence" value="ECO:0007669"/>
    <property type="project" value="UniProtKB-ARBA"/>
</dbReference>
<accession>A0AAV2NSX7</accession>
<feature type="domain" description="C2H2-type" evidence="11">
    <location>
        <begin position="257"/>
        <end position="284"/>
    </location>
</feature>
<feature type="region of interest" description="Disordered" evidence="10">
    <location>
        <begin position="198"/>
        <end position="223"/>
    </location>
</feature>
<keyword evidence="7" id="KW-0804">Transcription</keyword>
<feature type="compositionally biased region" description="Low complexity" evidence="10">
    <location>
        <begin position="112"/>
        <end position="137"/>
    </location>
</feature>
<evidence type="ECO:0000256" key="1">
    <source>
        <dbReference type="ARBA" id="ARBA00004123"/>
    </source>
</evidence>
<feature type="region of interest" description="Disordered" evidence="10">
    <location>
        <begin position="100"/>
        <end position="186"/>
    </location>
</feature>
<evidence type="ECO:0000256" key="9">
    <source>
        <dbReference type="PROSITE-ProRule" id="PRU00042"/>
    </source>
</evidence>
<feature type="region of interest" description="Disordered" evidence="10">
    <location>
        <begin position="424"/>
        <end position="507"/>
    </location>
</feature>
<keyword evidence="8" id="KW-0539">Nucleus</keyword>
<dbReference type="Pfam" id="PF00096">
    <property type="entry name" value="zf-C2H2"/>
    <property type="match status" value="2"/>
</dbReference>
<dbReference type="FunFam" id="3.30.160.60:FF:001289">
    <property type="entry name" value="Zinc finger protein 574"/>
    <property type="match status" value="1"/>
</dbReference>
<feature type="compositionally biased region" description="Low complexity" evidence="10">
    <location>
        <begin position="458"/>
        <end position="469"/>
    </location>
</feature>
<comment type="subcellular location">
    <subcellularLocation>
        <location evidence="1">Nucleus</location>
    </subcellularLocation>
</comment>
<feature type="domain" description="C2H2-type" evidence="11">
    <location>
        <begin position="229"/>
        <end position="256"/>
    </location>
</feature>
<evidence type="ECO:0000256" key="2">
    <source>
        <dbReference type="ARBA" id="ARBA00022723"/>
    </source>
</evidence>
<evidence type="ECO:0000259" key="11">
    <source>
        <dbReference type="PROSITE" id="PS50157"/>
    </source>
</evidence>
<evidence type="ECO:0000256" key="4">
    <source>
        <dbReference type="ARBA" id="ARBA00022771"/>
    </source>
</evidence>
<feature type="domain" description="C2H2-type" evidence="11">
    <location>
        <begin position="313"/>
        <end position="340"/>
    </location>
</feature>
<name>A0AAV2NSX7_9HYME</name>
<feature type="compositionally biased region" description="Polar residues" evidence="10">
    <location>
        <begin position="171"/>
        <end position="186"/>
    </location>
</feature>
<dbReference type="PANTHER" id="PTHR16515">
    <property type="entry name" value="PR DOMAIN ZINC FINGER PROTEIN"/>
    <property type="match status" value="1"/>
</dbReference>
<dbReference type="Gene3D" id="3.30.160.60">
    <property type="entry name" value="Classic Zinc Finger"/>
    <property type="match status" value="5"/>
</dbReference>
<reference evidence="12" key="1">
    <citation type="submission" date="2024-04" db="EMBL/GenBank/DDBJ databases">
        <authorList>
            <consortium name="Molecular Ecology Group"/>
        </authorList>
    </citation>
    <scope>NUCLEOTIDE SEQUENCE</scope>
</reference>
<keyword evidence="13" id="KW-1185">Reference proteome</keyword>
<dbReference type="SMART" id="SM00355">
    <property type="entry name" value="ZnF_C2H2"/>
    <property type="match status" value="4"/>
</dbReference>
<keyword evidence="5" id="KW-0862">Zinc</keyword>
<dbReference type="InterPro" id="IPR013087">
    <property type="entry name" value="Znf_C2H2_type"/>
</dbReference>
<evidence type="ECO:0000256" key="8">
    <source>
        <dbReference type="ARBA" id="ARBA00023242"/>
    </source>
</evidence>